<dbReference type="Proteomes" id="UP000321533">
    <property type="component" value="Chromosome"/>
</dbReference>
<evidence type="ECO:0000313" key="2">
    <source>
        <dbReference type="EMBL" id="QEC66894.1"/>
    </source>
</evidence>
<dbReference type="KEGG" id="pgin:FRZ67_06135"/>
<proteinExistence type="predicted"/>
<organism evidence="2 3">
    <name type="scientific">Panacibacter ginsenosidivorans</name>
    <dbReference type="NCBI Taxonomy" id="1813871"/>
    <lineage>
        <taxon>Bacteria</taxon>
        <taxon>Pseudomonadati</taxon>
        <taxon>Bacteroidota</taxon>
        <taxon>Chitinophagia</taxon>
        <taxon>Chitinophagales</taxon>
        <taxon>Chitinophagaceae</taxon>
        <taxon>Panacibacter</taxon>
    </lineage>
</organism>
<protein>
    <submittedName>
        <fullName evidence="2">Uncharacterized protein</fullName>
    </submittedName>
</protein>
<name>A0A5B8V659_9BACT</name>
<keyword evidence="3" id="KW-1185">Reference proteome</keyword>
<dbReference type="OrthoDB" id="965211at2"/>
<feature type="coiled-coil region" evidence="1">
    <location>
        <begin position="44"/>
        <end position="71"/>
    </location>
</feature>
<sequence length="88" mass="10230">MEIQLISGRFNLQDAENLLTAVVKVKIAFHEEKIRTVHLSEEDIKHSEKRIIQLQNSLRDAIKKLREKGQEFTDVNAFIEVNFTPRIG</sequence>
<dbReference type="AlphaFoldDB" id="A0A5B8V659"/>
<reference evidence="2 3" key="1">
    <citation type="journal article" date="2016" name="Int. J. Syst. Evol. Microbiol.">
        <title>Panacibacter ginsenosidivorans gen. nov., sp. nov., with ginsenoside converting activity isolated from soil of a ginseng field.</title>
        <authorList>
            <person name="Siddiqi M.Z."/>
            <person name="Muhammad Shafi S."/>
            <person name="Choi K.D."/>
            <person name="Im W.T."/>
        </authorList>
    </citation>
    <scope>NUCLEOTIDE SEQUENCE [LARGE SCALE GENOMIC DNA]</scope>
    <source>
        <strain evidence="2 3">Gsoil1550</strain>
    </source>
</reference>
<evidence type="ECO:0000313" key="3">
    <source>
        <dbReference type="Proteomes" id="UP000321533"/>
    </source>
</evidence>
<keyword evidence="1" id="KW-0175">Coiled coil</keyword>
<evidence type="ECO:0000256" key="1">
    <source>
        <dbReference type="SAM" id="Coils"/>
    </source>
</evidence>
<dbReference type="RefSeq" id="WP_147188694.1">
    <property type="nucleotide sequence ID" value="NZ_CP042435.1"/>
</dbReference>
<gene>
    <name evidence="2" type="ORF">FRZ67_06135</name>
</gene>
<accession>A0A5B8V659</accession>
<dbReference type="EMBL" id="CP042435">
    <property type="protein sequence ID" value="QEC66894.1"/>
    <property type="molecule type" value="Genomic_DNA"/>
</dbReference>